<protein>
    <submittedName>
        <fullName evidence="1">Uncharacterized protein</fullName>
    </submittedName>
</protein>
<keyword evidence="2" id="KW-1185">Reference proteome</keyword>
<reference evidence="1 2" key="1">
    <citation type="submission" date="2013-02" db="EMBL/GenBank/DDBJ databases">
        <title>A novel strain isolated from Lonar lake, Maharashtra, India.</title>
        <authorList>
            <person name="Singh A."/>
        </authorList>
    </citation>
    <scope>NUCLEOTIDE SEQUENCE [LARGE SCALE GENOMIC DNA]</scope>
    <source>
        <strain evidence="1 2">AK24</strain>
    </source>
</reference>
<sequence length="82" mass="9368">MSLMAVKSKAIMQVQLDQKDADRIAEDLLEYAETLCGALGMDCDKVLNELKAKDNIHLFRTFNLYFGEYIELLDTENSVFTD</sequence>
<evidence type="ECO:0000313" key="2">
    <source>
        <dbReference type="Proteomes" id="UP000013909"/>
    </source>
</evidence>
<evidence type="ECO:0000313" key="1">
    <source>
        <dbReference type="EMBL" id="EON78822.1"/>
    </source>
</evidence>
<organism evidence="1 2">
    <name type="scientific">Lunatimonas lonarensis</name>
    <dbReference type="NCBI Taxonomy" id="1232681"/>
    <lineage>
        <taxon>Bacteria</taxon>
        <taxon>Pseudomonadati</taxon>
        <taxon>Bacteroidota</taxon>
        <taxon>Cytophagia</taxon>
        <taxon>Cytophagales</taxon>
        <taxon>Cyclobacteriaceae</taxon>
    </lineage>
</organism>
<dbReference type="EMBL" id="AQHR01000022">
    <property type="protein sequence ID" value="EON78822.1"/>
    <property type="molecule type" value="Genomic_DNA"/>
</dbReference>
<accession>R7ZXM5</accession>
<comment type="caution">
    <text evidence="1">The sequence shown here is derived from an EMBL/GenBank/DDBJ whole genome shotgun (WGS) entry which is preliminary data.</text>
</comment>
<dbReference type="STRING" id="1232681.ADIS_0719"/>
<name>R7ZXM5_9BACT</name>
<dbReference type="AlphaFoldDB" id="R7ZXM5"/>
<proteinExistence type="predicted"/>
<dbReference type="Proteomes" id="UP000013909">
    <property type="component" value="Unassembled WGS sequence"/>
</dbReference>
<gene>
    <name evidence="1" type="ORF">ADIS_0719</name>
</gene>